<dbReference type="AlphaFoldDB" id="A0A8E0WLE1"/>
<name>A0A8E0WLE1_9RICK</name>
<accession>A0A8E0WLE1</accession>
<proteinExistence type="predicted"/>
<feature type="transmembrane region" description="Helical" evidence="1">
    <location>
        <begin position="15"/>
        <end position="35"/>
    </location>
</feature>
<sequence length="60" mass="6547">MTITVLYNIKKSQLGIFQVLSTLLYFCGGVAAWVLNRHCEQALLRGPVKPTVSPRGQATG</sequence>
<keyword evidence="1" id="KW-0472">Membrane</keyword>
<keyword evidence="3" id="KW-1185">Reference proteome</keyword>
<evidence type="ECO:0000256" key="1">
    <source>
        <dbReference type="SAM" id="Phobius"/>
    </source>
</evidence>
<reference evidence="2 3" key="1">
    <citation type="submission" date="2014-02" db="EMBL/GenBank/DDBJ databases">
        <title>Draft genome sequence of Rickettsia buchneri sp. nov. ISO7T.</title>
        <authorList>
            <person name="Felsheim R.F."/>
            <person name="Kurtti T.J."/>
            <person name="Munderloh U.G."/>
        </authorList>
    </citation>
    <scope>NUCLEOTIDE SEQUENCE [LARGE SCALE GENOMIC DNA]</scope>
    <source>
        <strain evidence="2 3">ISO7</strain>
    </source>
</reference>
<evidence type="ECO:0000313" key="2">
    <source>
        <dbReference type="EMBL" id="KDO02786.1"/>
    </source>
</evidence>
<dbReference type="EMBL" id="JFKF01000110">
    <property type="protein sequence ID" value="KDO02786.1"/>
    <property type="molecule type" value="Genomic_DNA"/>
</dbReference>
<organism evidence="2 3">
    <name type="scientific">Rickettsia tamurae subsp. buchneri</name>
    <dbReference type="NCBI Taxonomy" id="1462938"/>
    <lineage>
        <taxon>Bacteria</taxon>
        <taxon>Pseudomonadati</taxon>
        <taxon>Pseudomonadota</taxon>
        <taxon>Alphaproteobacteria</taxon>
        <taxon>Rickettsiales</taxon>
        <taxon>Rickettsiaceae</taxon>
        <taxon>Rickettsieae</taxon>
        <taxon>Rickettsia</taxon>
        <taxon>spotted fever group</taxon>
    </lineage>
</organism>
<evidence type="ECO:0000313" key="3">
    <source>
        <dbReference type="Proteomes" id="UP000027161"/>
    </source>
</evidence>
<gene>
    <name evidence="2" type="ORF">REISMN_05115</name>
</gene>
<keyword evidence="1" id="KW-1133">Transmembrane helix</keyword>
<keyword evidence="1" id="KW-0812">Transmembrane</keyword>
<protein>
    <submittedName>
        <fullName evidence="2">Uncharacterized protein</fullName>
    </submittedName>
</protein>
<dbReference type="Proteomes" id="UP000027161">
    <property type="component" value="Unassembled WGS sequence"/>
</dbReference>
<comment type="caution">
    <text evidence="2">The sequence shown here is derived from an EMBL/GenBank/DDBJ whole genome shotgun (WGS) entry which is preliminary data.</text>
</comment>